<name>A0A6J8DD08_MYTCO</name>
<dbReference type="InterPro" id="IPR036514">
    <property type="entry name" value="SGNH_hydro_sf"/>
</dbReference>
<proteinExistence type="predicted"/>
<keyword evidence="3" id="KW-1185">Reference proteome</keyword>
<gene>
    <name evidence="2" type="ORF">MCOR_40123</name>
</gene>
<dbReference type="SUPFAM" id="SSF52266">
    <property type="entry name" value="SGNH hydrolase"/>
    <property type="match status" value="1"/>
</dbReference>
<evidence type="ECO:0000313" key="3">
    <source>
        <dbReference type="Proteomes" id="UP000507470"/>
    </source>
</evidence>
<protein>
    <recommendedName>
        <fullName evidence="1">SGNH hydrolase-type esterase domain-containing protein</fullName>
    </recommendedName>
</protein>
<dbReference type="Gene3D" id="3.40.50.1110">
    <property type="entry name" value="SGNH hydrolase"/>
    <property type="match status" value="1"/>
</dbReference>
<evidence type="ECO:0000259" key="1">
    <source>
        <dbReference type="Pfam" id="PF13472"/>
    </source>
</evidence>
<dbReference type="CDD" id="cd00229">
    <property type="entry name" value="SGNH_hydrolase"/>
    <property type="match status" value="1"/>
</dbReference>
<reference evidence="2 3" key="1">
    <citation type="submission" date="2020-06" db="EMBL/GenBank/DDBJ databases">
        <authorList>
            <person name="Li R."/>
            <person name="Bekaert M."/>
        </authorList>
    </citation>
    <scope>NUCLEOTIDE SEQUENCE [LARGE SCALE GENOMIC DNA]</scope>
    <source>
        <strain evidence="3">wild</strain>
    </source>
</reference>
<dbReference type="AlphaFoldDB" id="A0A6J8DD08"/>
<dbReference type="EMBL" id="CACVKT020007255">
    <property type="protein sequence ID" value="CAC5406553.1"/>
    <property type="molecule type" value="Genomic_DNA"/>
</dbReference>
<feature type="domain" description="SGNH hydrolase-type esterase" evidence="1">
    <location>
        <begin position="49"/>
        <end position="194"/>
    </location>
</feature>
<accession>A0A6J8DD08</accession>
<evidence type="ECO:0000313" key="2">
    <source>
        <dbReference type="EMBL" id="CAC5406553.1"/>
    </source>
</evidence>
<sequence>MSNLDLVTVQVPVKHNVLVLGHSFVARLGNDVSRIPSLRPDFEIDQAVVHCLGFRGGVVGHLIEDTSGKLHHELHSFRPEMVILQIGGNDIDNKQNYHPQVYMESVKHFITKLQTVYQVQKVVLCEIFPRRKVRQTDVDFYNEEKDMLNRELDAHYSVRHASPGVVFWYHRGGITSSEGYFDKHGVHLNDEGTKRFYFSIRRAIGSIYPEW</sequence>
<organism evidence="2 3">
    <name type="scientific">Mytilus coruscus</name>
    <name type="common">Sea mussel</name>
    <dbReference type="NCBI Taxonomy" id="42192"/>
    <lineage>
        <taxon>Eukaryota</taxon>
        <taxon>Metazoa</taxon>
        <taxon>Spiralia</taxon>
        <taxon>Lophotrochozoa</taxon>
        <taxon>Mollusca</taxon>
        <taxon>Bivalvia</taxon>
        <taxon>Autobranchia</taxon>
        <taxon>Pteriomorphia</taxon>
        <taxon>Mytilida</taxon>
        <taxon>Mytiloidea</taxon>
        <taxon>Mytilidae</taxon>
        <taxon>Mytilinae</taxon>
        <taxon>Mytilus</taxon>
    </lineage>
</organism>
<dbReference type="Pfam" id="PF13472">
    <property type="entry name" value="Lipase_GDSL_2"/>
    <property type="match status" value="1"/>
</dbReference>
<dbReference type="Proteomes" id="UP000507470">
    <property type="component" value="Unassembled WGS sequence"/>
</dbReference>
<dbReference type="OrthoDB" id="6109323at2759"/>
<dbReference type="InterPro" id="IPR013830">
    <property type="entry name" value="SGNH_hydro"/>
</dbReference>